<sequence length="249" mass="29026">MKFSVCIDAVFYGKDVYESIELLAKNGIRNIEFWTWWDKDINRLLELKERYELTYVAFCSKFYSLVDTGERETYMNGFQETCETAKKIGCNTIITKPLDKTGEAYEVQYQNMRNTLQRCTGIAKKYDITIVIEPVNSVYEAPNTFMDNSSLAFQLVDDIQDKHLKVLYDIYHMQIDEGNVVKRIMKNIHKIGHIHVAGSQDRHELTDGELNYDYIFDKIGKTDYDGYVGLEYFPAQDEIAGILEVTKKY</sequence>
<feature type="active site" description="Proton donor/acceptor" evidence="2">
    <location>
        <position position="133"/>
    </location>
</feature>
<feature type="active site" description="Proton donor/acceptor" evidence="2">
    <location>
        <position position="231"/>
    </location>
</feature>
<evidence type="ECO:0000256" key="2">
    <source>
        <dbReference type="PIRSR" id="PIRSR006241-50"/>
    </source>
</evidence>
<evidence type="ECO:0000313" key="4">
    <source>
        <dbReference type="EMBL" id="RGJ06574.1"/>
    </source>
</evidence>
<dbReference type="RefSeq" id="WP_117632821.1">
    <property type="nucleotide sequence ID" value="NZ_QSON01000002.1"/>
</dbReference>
<dbReference type="Proteomes" id="UP000263014">
    <property type="component" value="Unassembled WGS sequence"/>
</dbReference>
<dbReference type="Pfam" id="PF01261">
    <property type="entry name" value="AP_endonuc_2"/>
    <property type="match status" value="1"/>
</dbReference>
<evidence type="ECO:0000259" key="3">
    <source>
        <dbReference type="Pfam" id="PF01261"/>
    </source>
</evidence>
<proteinExistence type="predicted"/>
<dbReference type="SUPFAM" id="SSF51658">
    <property type="entry name" value="Xylose isomerase-like"/>
    <property type="match status" value="1"/>
</dbReference>
<dbReference type="InterPro" id="IPR036237">
    <property type="entry name" value="Xyl_isomerase-like_sf"/>
</dbReference>
<dbReference type="GO" id="GO:0016853">
    <property type="term" value="F:isomerase activity"/>
    <property type="evidence" value="ECO:0007669"/>
    <property type="project" value="UniProtKB-KW"/>
</dbReference>
<dbReference type="EMBL" id="QSON01000002">
    <property type="protein sequence ID" value="RGJ06574.1"/>
    <property type="molecule type" value="Genomic_DNA"/>
</dbReference>
<comment type="caution">
    <text evidence="4">The sequence shown here is derived from an EMBL/GenBank/DDBJ whole genome shotgun (WGS) entry which is preliminary data.</text>
</comment>
<dbReference type="Gene3D" id="3.20.20.150">
    <property type="entry name" value="Divalent-metal-dependent TIM barrel enzymes"/>
    <property type="match status" value="1"/>
</dbReference>
<protein>
    <submittedName>
        <fullName evidence="4">Glyoxylate-induced protein</fullName>
    </submittedName>
</protein>
<evidence type="ECO:0000313" key="5">
    <source>
        <dbReference type="Proteomes" id="UP000263014"/>
    </source>
</evidence>
<dbReference type="InterPro" id="IPR050417">
    <property type="entry name" value="Sugar_Epim/Isomerase"/>
</dbReference>
<name>A0A374PCY3_9FIRM</name>
<dbReference type="PIRSF" id="PIRSF006241">
    <property type="entry name" value="HyI"/>
    <property type="match status" value="1"/>
</dbReference>
<dbReference type="PANTHER" id="PTHR43489:SF3">
    <property type="entry name" value="XYLOSE ISOMERASE DOMAIN PROTEIN TIM BARREL"/>
    <property type="match status" value="1"/>
</dbReference>
<organism evidence="4 5">
    <name type="scientific">Hungatella hathewayi</name>
    <dbReference type="NCBI Taxonomy" id="154046"/>
    <lineage>
        <taxon>Bacteria</taxon>
        <taxon>Bacillati</taxon>
        <taxon>Bacillota</taxon>
        <taxon>Clostridia</taxon>
        <taxon>Lachnospirales</taxon>
        <taxon>Lachnospiraceae</taxon>
        <taxon>Hungatella</taxon>
    </lineage>
</organism>
<dbReference type="InterPro" id="IPR013022">
    <property type="entry name" value="Xyl_isomerase-like_TIM-brl"/>
</dbReference>
<dbReference type="PANTHER" id="PTHR43489">
    <property type="entry name" value="ISOMERASE"/>
    <property type="match status" value="1"/>
</dbReference>
<reference evidence="4 5" key="1">
    <citation type="submission" date="2018-08" db="EMBL/GenBank/DDBJ databases">
        <title>A genome reference for cultivated species of the human gut microbiota.</title>
        <authorList>
            <person name="Zou Y."/>
            <person name="Xue W."/>
            <person name="Luo G."/>
        </authorList>
    </citation>
    <scope>NUCLEOTIDE SEQUENCE [LARGE SCALE GENOMIC DNA]</scope>
    <source>
        <strain evidence="4 5">TM09-12</strain>
    </source>
</reference>
<dbReference type="InterPro" id="IPR026040">
    <property type="entry name" value="HyI-like"/>
</dbReference>
<evidence type="ECO:0000256" key="1">
    <source>
        <dbReference type="ARBA" id="ARBA00023235"/>
    </source>
</evidence>
<accession>A0A374PCY3</accession>
<dbReference type="AlphaFoldDB" id="A0A374PCY3"/>
<feature type="domain" description="Xylose isomerase-like TIM barrel" evidence="3">
    <location>
        <begin position="21"/>
        <end position="248"/>
    </location>
</feature>
<keyword evidence="1" id="KW-0413">Isomerase</keyword>
<gene>
    <name evidence="4" type="ORF">DXD79_04560</name>
</gene>